<gene>
    <name evidence="2" type="ORF">E6B08_17685</name>
    <name evidence="1" type="ORF">HX798_21545</name>
</gene>
<dbReference type="EMBL" id="CP039371">
    <property type="protein sequence ID" value="QCI13089.1"/>
    <property type="molecule type" value="Genomic_DNA"/>
</dbReference>
<organism evidence="2 3">
    <name type="scientific">Pseudomonas putida</name>
    <name type="common">Arthrobacter siderocapsulatus</name>
    <dbReference type="NCBI Taxonomy" id="303"/>
    <lineage>
        <taxon>Bacteria</taxon>
        <taxon>Pseudomonadati</taxon>
        <taxon>Pseudomonadota</taxon>
        <taxon>Gammaproteobacteria</taxon>
        <taxon>Pseudomonadales</taxon>
        <taxon>Pseudomonadaceae</taxon>
        <taxon>Pseudomonas</taxon>
    </lineage>
</organism>
<reference evidence="1 4" key="3">
    <citation type="submission" date="2020-04" db="EMBL/GenBank/DDBJ databases">
        <title>Molecular characterization of pseudomonads from Agaricus bisporus reveal novel blotch 2 pathogens in Western Europe.</title>
        <authorList>
            <person name="Taparia T."/>
            <person name="Krijger M."/>
            <person name="Haynes E."/>
            <person name="Elpinstone J.G."/>
            <person name="Noble R."/>
            <person name="Van Der Wolf J."/>
        </authorList>
    </citation>
    <scope>NUCLEOTIDE SEQUENCE [LARGE SCALE GENOMIC DNA]</scope>
    <source>
        <strain evidence="1 4">P7765</strain>
    </source>
</reference>
<name>A0A4D6XB72_PSEPU</name>
<reference evidence="2" key="2">
    <citation type="submission" date="2019-04" db="EMBL/GenBank/DDBJ databases">
        <title>Genome Sequence of Pseudomonas putida 1290, an Auxin Catabolizing Strain.</title>
        <authorList>
            <person name="Laird T.S."/>
            <person name="Leveau J.H.J."/>
        </authorList>
    </citation>
    <scope>NUCLEOTIDE SEQUENCE [LARGE SCALE GENOMIC DNA]</scope>
    <source>
        <strain evidence="2">1290</strain>
    </source>
</reference>
<accession>A0A4D6XB72</accession>
<protein>
    <submittedName>
        <fullName evidence="2">Uncharacterized protein</fullName>
    </submittedName>
</protein>
<dbReference type="AlphaFoldDB" id="A0A4D6XB72"/>
<evidence type="ECO:0000313" key="4">
    <source>
        <dbReference type="Proteomes" id="UP000542695"/>
    </source>
</evidence>
<dbReference type="EMBL" id="JACARV010000072">
    <property type="protein sequence ID" value="NWC82853.1"/>
    <property type="molecule type" value="Genomic_DNA"/>
</dbReference>
<evidence type="ECO:0000313" key="1">
    <source>
        <dbReference type="EMBL" id="NWC82853.1"/>
    </source>
</evidence>
<evidence type="ECO:0000313" key="2">
    <source>
        <dbReference type="EMBL" id="QCI13089.1"/>
    </source>
</evidence>
<sequence length="93" mass="10425">MYEVAIEAEACVLQCEITDVVIEAAHPAIWTSDWDAQGYCELEFRVVSGVVYDEQGQASELGLNGCSALADRYAEYIEEQLLRQYHDIHGDLP</sequence>
<proteinExistence type="predicted"/>
<evidence type="ECO:0000313" key="3">
    <source>
        <dbReference type="Proteomes" id="UP000298551"/>
    </source>
</evidence>
<dbReference type="Proteomes" id="UP000298551">
    <property type="component" value="Chromosome"/>
</dbReference>
<dbReference type="RefSeq" id="WP_136915240.1">
    <property type="nucleotide sequence ID" value="NZ_CP039371.1"/>
</dbReference>
<dbReference type="Proteomes" id="UP000542695">
    <property type="component" value="Unassembled WGS sequence"/>
</dbReference>
<dbReference type="OrthoDB" id="6890537at2"/>
<reference evidence="3" key="1">
    <citation type="submission" date="2019-04" db="EMBL/GenBank/DDBJ databases">
        <title>Genome sequence of Pseudomonas putida 1290, an auxin catabolizing strain.</title>
        <authorList>
            <person name="Laird T.S."/>
            <person name="Leveau J.H.J."/>
        </authorList>
    </citation>
    <scope>NUCLEOTIDE SEQUENCE [LARGE SCALE GENOMIC DNA]</scope>
    <source>
        <strain evidence="3">1290</strain>
    </source>
</reference>